<feature type="non-terminal residue" evidence="1">
    <location>
        <position position="63"/>
    </location>
</feature>
<organism evidence="1 2">
    <name type="scientific">Trifolium medium</name>
    <dbReference type="NCBI Taxonomy" id="97028"/>
    <lineage>
        <taxon>Eukaryota</taxon>
        <taxon>Viridiplantae</taxon>
        <taxon>Streptophyta</taxon>
        <taxon>Embryophyta</taxon>
        <taxon>Tracheophyta</taxon>
        <taxon>Spermatophyta</taxon>
        <taxon>Magnoliopsida</taxon>
        <taxon>eudicotyledons</taxon>
        <taxon>Gunneridae</taxon>
        <taxon>Pentapetalae</taxon>
        <taxon>rosids</taxon>
        <taxon>fabids</taxon>
        <taxon>Fabales</taxon>
        <taxon>Fabaceae</taxon>
        <taxon>Papilionoideae</taxon>
        <taxon>50 kb inversion clade</taxon>
        <taxon>NPAAA clade</taxon>
        <taxon>Hologalegina</taxon>
        <taxon>IRL clade</taxon>
        <taxon>Trifolieae</taxon>
        <taxon>Trifolium</taxon>
    </lineage>
</organism>
<dbReference type="EMBL" id="LXQA011186209">
    <property type="protein sequence ID" value="MCI88177.1"/>
    <property type="molecule type" value="Genomic_DNA"/>
</dbReference>
<dbReference type="AlphaFoldDB" id="A0A392VJU0"/>
<proteinExistence type="predicted"/>
<dbReference type="PANTHER" id="PTHR33240">
    <property type="entry name" value="OS08G0508500 PROTEIN"/>
    <property type="match status" value="1"/>
</dbReference>
<protein>
    <submittedName>
        <fullName evidence="1">Gag-pol polyprotein</fullName>
    </submittedName>
</protein>
<evidence type="ECO:0000313" key="1">
    <source>
        <dbReference type="EMBL" id="MCI88177.1"/>
    </source>
</evidence>
<name>A0A392VJU0_9FABA</name>
<accession>A0A392VJU0</accession>
<dbReference type="PANTHER" id="PTHR33240:SF15">
    <property type="entry name" value="GAG-PRO-LIKE PROTEIN"/>
    <property type="match status" value="1"/>
</dbReference>
<comment type="caution">
    <text evidence="1">The sequence shown here is derived from an EMBL/GenBank/DDBJ whole genome shotgun (WGS) entry which is preliminary data.</text>
</comment>
<reference evidence="1 2" key="1">
    <citation type="journal article" date="2018" name="Front. Plant Sci.">
        <title>Red Clover (Trifolium pratense) and Zigzag Clover (T. medium) - A Picture of Genomic Similarities and Differences.</title>
        <authorList>
            <person name="Dluhosova J."/>
            <person name="Istvanek J."/>
            <person name="Nedelnik J."/>
            <person name="Repkova J."/>
        </authorList>
    </citation>
    <scope>NUCLEOTIDE SEQUENCE [LARGE SCALE GENOMIC DNA]</scope>
    <source>
        <strain evidence="2">cv. 10/8</strain>
        <tissue evidence="1">Leaf</tissue>
    </source>
</reference>
<evidence type="ECO:0000313" key="2">
    <source>
        <dbReference type="Proteomes" id="UP000265520"/>
    </source>
</evidence>
<dbReference type="Proteomes" id="UP000265520">
    <property type="component" value="Unassembled WGS sequence"/>
</dbReference>
<keyword evidence="2" id="KW-1185">Reference proteome</keyword>
<sequence length="63" mass="7060">MDINPAYSCLLGRPWIHAAGAVPSTLHQKLKFIVDDKMIVVSGQEDVMVSHLSSFRYIEADEE</sequence>